<evidence type="ECO:0000313" key="1">
    <source>
        <dbReference type="EMBL" id="MBX70142.1"/>
    </source>
</evidence>
<dbReference type="AlphaFoldDB" id="A0A2P2QSZ2"/>
<organism evidence="1">
    <name type="scientific">Rhizophora mucronata</name>
    <name type="common">Asiatic mangrove</name>
    <dbReference type="NCBI Taxonomy" id="61149"/>
    <lineage>
        <taxon>Eukaryota</taxon>
        <taxon>Viridiplantae</taxon>
        <taxon>Streptophyta</taxon>
        <taxon>Embryophyta</taxon>
        <taxon>Tracheophyta</taxon>
        <taxon>Spermatophyta</taxon>
        <taxon>Magnoliopsida</taxon>
        <taxon>eudicotyledons</taxon>
        <taxon>Gunneridae</taxon>
        <taxon>Pentapetalae</taxon>
        <taxon>rosids</taxon>
        <taxon>fabids</taxon>
        <taxon>Malpighiales</taxon>
        <taxon>Rhizophoraceae</taxon>
        <taxon>Rhizophora</taxon>
    </lineage>
</organism>
<protein>
    <submittedName>
        <fullName evidence="1">Uncharacterized protein</fullName>
    </submittedName>
</protein>
<sequence length="37" mass="4437">MVLVKFEDHHLARCFPFCEFFSCYCSLIQTAFLDLDF</sequence>
<accession>A0A2P2QSZ2</accession>
<name>A0A2P2QSZ2_RHIMU</name>
<dbReference type="EMBL" id="GGEC01089658">
    <property type="protein sequence ID" value="MBX70142.1"/>
    <property type="molecule type" value="Transcribed_RNA"/>
</dbReference>
<proteinExistence type="predicted"/>
<reference evidence="1" key="1">
    <citation type="submission" date="2018-02" db="EMBL/GenBank/DDBJ databases">
        <title>Rhizophora mucronata_Transcriptome.</title>
        <authorList>
            <person name="Meera S.P."/>
            <person name="Sreeshan A."/>
            <person name="Augustine A."/>
        </authorList>
    </citation>
    <scope>NUCLEOTIDE SEQUENCE</scope>
    <source>
        <tissue evidence="1">Leaf</tissue>
    </source>
</reference>